<dbReference type="Pfam" id="PF25601">
    <property type="entry name" value="AAA_lid_14"/>
    <property type="match status" value="1"/>
</dbReference>
<keyword evidence="11" id="KW-1185">Reference proteome</keyword>
<evidence type="ECO:0000256" key="3">
    <source>
        <dbReference type="ARBA" id="ARBA00023015"/>
    </source>
</evidence>
<dbReference type="Proteomes" id="UP000199345">
    <property type="component" value="Unassembled WGS sequence"/>
</dbReference>
<evidence type="ECO:0000313" key="10">
    <source>
        <dbReference type="EMBL" id="SET36674.1"/>
    </source>
</evidence>
<evidence type="ECO:0000256" key="6">
    <source>
        <dbReference type="SAM" id="Coils"/>
    </source>
</evidence>
<dbReference type="Gene3D" id="3.30.450.20">
    <property type="entry name" value="PAS domain"/>
    <property type="match status" value="1"/>
</dbReference>
<dbReference type="SUPFAM" id="SSF55785">
    <property type="entry name" value="PYP-like sensor domain (PAS domain)"/>
    <property type="match status" value="1"/>
</dbReference>
<accession>A0A1I0DW06</accession>
<dbReference type="Pfam" id="PF00158">
    <property type="entry name" value="Sigma54_activat"/>
    <property type="match status" value="1"/>
</dbReference>
<keyword evidence="4" id="KW-0238">DNA-binding</keyword>
<dbReference type="PROSITE" id="PS00688">
    <property type="entry name" value="SIGMA54_INTERACT_3"/>
    <property type="match status" value="1"/>
</dbReference>
<dbReference type="InterPro" id="IPR000700">
    <property type="entry name" value="PAS-assoc_C"/>
</dbReference>
<reference evidence="11" key="1">
    <citation type="submission" date="2016-10" db="EMBL/GenBank/DDBJ databases">
        <authorList>
            <person name="Varghese N."/>
            <person name="Submissions S."/>
        </authorList>
    </citation>
    <scope>NUCLEOTIDE SEQUENCE [LARGE SCALE GENOMIC DNA]</scope>
    <source>
        <strain evidence="11">Nm71</strain>
    </source>
</reference>
<dbReference type="SUPFAM" id="SSF52540">
    <property type="entry name" value="P-loop containing nucleoside triphosphate hydrolases"/>
    <property type="match status" value="1"/>
</dbReference>
<dbReference type="GO" id="GO:0043565">
    <property type="term" value="F:sequence-specific DNA binding"/>
    <property type="evidence" value="ECO:0007669"/>
    <property type="project" value="InterPro"/>
</dbReference>
<dbReference type="InterPro" id="IPR025943">
    <property type="entry name" value="Sigma_54_int_dom_ATP-bd_2"/>
</dbReference>
<evidence type="ECO:0000259" key="9">
    <source>
        <dbReference type="PROSITE" id="PS50113"/>
    </source>
</evidence>
<dbReference type="PROSITE" id="PS00676">
    <property type="entry name" value="SIGMA54_INTERACT_2"/>
    <property type="match status" value="1"/>
</dbReference>
<feature type="domain" description="PAC" evidence="9">
    <location>
        <begin position="237"/>
        <end position="288"/>
    </location>
</feature>
<dbReference type="PANTHER" id="PTHR32071">
    <property type="entry name" value="TRANSCRIPTIONAL REGULATORY PROTEIN"/>
    <property type="match status" value="1"/>
</dbReference>
<dbReference type="FunFam" id="3.40.50.300:FF:000006">
    <property type="entry name" value="DNA-binding transcriptional regulator NtrC"/>
    <property type="match status" value="1"/>
</dbReference>
<dbReference type="InterPro" id="IPR002078">
    <property type="entry name" value="Sigma_54_int"/>
</dbReference>
<dbReference type="InterPro" id="IPR003593">
    <property type="entry name" value="AAA+_ATPase"/>
</dbReference>
<evidence type="ECO:0000313" key="11">
    <source>
        <dbReference type="Proteomes" id="UP000199345"/>
    </source>
</evidence>
<dbReference type="InterPro" id="IPR002197">
    <property type="entry name" value="HTH_Fis"/>
</dbReference>
<dbReference type="NCBIfam" id="TIGR00229">
    <property type="entry name" value="sensory_box"/>
    <property type="match status" value="1"/>
</dbReference>
<dbReference type="CDD" id="cd00130">
    <property type="entry name" value="PAS"/>
    <property type="match status" value="1"/>
</dbReference>
<dbReference type="PROSITE" id="PS50113">
    <property type="entry name" value="PAC"/>
    <property type="match status" value="1"/>
</dbReference>
<dbReference type="GO" id="GO:0005524">
    <property type="term" value="F:ATP binding"/>
    <property type="evidence" value="ECO:0007669"/>
    <property type="project" value="UniProtKB-KW"/>
</dbReference>
<dbReference type="InterPro" id="IPR035965">
    <property type="entry name" value="PAS-like_dom_sf"/>
</dbReference>
<dbReference type="InterPro" id="IPR013767">
    <property type="entry name" value="PAS_fold"/>
</dbReference>
<dbReference type="InterPro" id="IPR025662">
    <property type="entry name" value="Sigma_54_int_dom_ATP-bd_1"/>
</dbReference>
<dbReference type="SMART" id="SM00382">
    <property type="entry name" value="AAA"/>
    <property type="match status" value="1"/>
</dbReference>
<sequence length="642" mass="72581">MPVSKSYESQIFVIRFTKICDFVMVNFDLCFRHSPLFAAIVDETCICCDINTVWREYLGLPATDDAVSYPFEALFNRQNDTALTRQITHVIQNGAAMNGRAVSLCRQESEQSDGATAGLQGMLSAWRVKQAGGMRYYALLVFTETSEYSRAVAKLKQLQKTHELILNAVGEGIYGVDARGNTTFVNEAATQILGWRAEDVIGKSLHDIHHHSYPDGRPYPSSECPIYRAFTDGDIHRGDDEFFWRTDGTPVPVEYTSTPIRENGELKGAVVVYRDITERRKNEQQREAAYLEIKKLKELLERERDYLRDEINITANFGEIIGESQALMRTLAQIEAVARTSTSVLILGESGVGKEMIARAIHANSSRADKPLVKVNCASVPKELFESEFFGHVRGSFTGAHRDRVGRLHLADGGTLFLDEVGEIPLDLQGKLLRALQEQEFERVGDDKTIKVDVRIVAATNRDLKAEVEAGRFRMDLYYRLSIFPVEVPPLRQRIDDIGPLAMQFLKNICQEFGREPLKLTRQQLDQLSSYDWPGNIRELKNIIERAVILTNGQRLRLDLAMPDHIRRNRPAGQLSAKPVEKTKLLTDADFREQEKMNMIAVLKSTNWRISGADGAAELLGVKPSTLAYRMKIFRINKADYL</sequence>
<dbReference type="PROSITE" id="PS50045">
    <property type="entry name" value="SIGMA54_INTERACT_4"/>
    <property type="match status" value="1"/>
</dbReference>
<dbReference type="Gene3D" id="3.40.50.300">
    <property type="entry name" value="P-loop containing nucleotide triphosphate hydrolases"/>
    <property type="match status" value="1"/>
</dbReference>
<name>A0A1I0DW06_9PROT</name>
<dbReference type="AlphaFoldDB" id="A0A1I0DW06"/>
<feature type="domain" description="PAS" evidence="8">
    <location>
        <begin position="158"/>
        <end position="233"/>
    </location>
</feature>
<dbReference type="SMART" id="SM00091">
    <property type="entry name" value="PAS"/>
    <property type="match status" value="2"/>
</dbReference>
<keyword evidence="2" id="KW-0067">ATP-binding</keyword>
<dbReference type="InterPro" id="IPR025944">
    <property type="entry name" value="Sigma_54_int_dom_CS"/>
</dbReference>
<dbReference type="PANTHER" id="PTHR32071:SF117">
    <property type="entry name" value="PTS-DEPENDENT DIHYDROXYACETONE KINASE OPERON REGULATORY PROTEIN-RELATED"/>
    <property type="match status" value="1"/>
</dbReference>
<evidence type="ECO:0000259" key="8">
    <source>
        <dbReference type="PROSITE" id="PS50112"/>
    </source>
</evidence>
<dbReference type="EMBL" id="FOIA01000023">
    <property type="protein sequence ID" value="SET36674.1"/>
    <property type="molecule type" value="Genomic_DNA"/>
</dbReference>
<evidence type="ECO:0000256" key="5">
    <source>
        <dbReference type="ARBA" id="ARBA00023163"/>
    </source>
</evidence>
<dbReference type="InterPro" id="IPR000014">
    <property type="entry name" value="PAS"/>
</dbReference>
<proteinExistence type="predicted"/>
<evidence type="ECO:0000256" key="1">
    <source>
        <dbReference type="ARBA" id="ARBA00022741"/>
    </source>
</evidence>
<feature type="domain" description="Sigma-54 factor interaction" evidence="7">
    <location>
        <begin position="320"/>
        <end position="549"/>
    </location>
</feature>
<dbReference type="PROSITE" id="PS00675">
    <property type="entry name" value="SIGMA54_INTERACT_1"/>
    <property type="match status" value="1"/>
</dbReference>
<dbReference type="Gene3D" id="1.10.8.60">
    <property type="match status" value="1"/>
</dbReference>
<dbReference type="InterPro" id="IPR058031">
    <property type="entry name" value="AAA_lid_NorR"/>
</dbReference>
<keyword evidence="5" id="KW-0804">Transcription</keyword>
<dbReference type="Gene3D" id="1.10.10.60">
    <property type="entry name" value="Homeodomain-like"/>
    <property type="match status" value="1"/>
</dbReference>
<evidence type="ECO:0000259" key="7">
    <source>
        <dbReference type="PROSITE" id="PS50045"/>
    </source>
</evidence>
<keyword evidence="1" id="KW-0547">Nucleotide-binding</keyword>
<protein>
    <submittedName>
        <fullName evidence="10">PAS domain S-box-containing protein</fullName>
    </submittedName>
</protein>
<keyword evidence="3" id="KW-0805">Transcription regulation</keyword>
<dbReference type="CDD" id="cd00009">
    <property type="entry name" value="AAA"/>
    <property type="match status" value="1"/>
</dbReference>
<evidence type="ECO:0000256" key="4">
    <source>
        <dbReference type="ARBA" id="ARBA00023125"/>
    </source>
</evidence>
<dbReference type="PROSITE" id="PS50112">
    <property type="entry name" value="PAS"/>
    <property type="match status" value="1"/>
</dbReference>
<dbReference type="InterPro" id="IPR027417">
    <property type="entry name" value="P-loop_NTPase"/>
</dbReference>
<keyword evidence="6" id="KW-0175">Coiled coil</keyword>
<organism evidence="10 11">
    <name type="scientific">Nitrosomonas marina</name>
    <dbReference type="NCBI Taxonomy" id="917"/>
    <lineage>
        <taxon>Bacteria</taxon>
        <taxon>Pseudomonadati</taxon>
        <taxon>Pseudomonadota</taxon>
        <taxon>Betaproteobacteria</taxon>
        <taxon>Nitrosomonadales</taxon>
        <taxon>Nitrosomonadaceae</taxon>
        <taxon>Nitrosomonas</taxon>
    </lineage>
</organism>
<gene>
    <name evidence="10" type="ORF">SAMN05216326_1239</name>
</gene>
<evidence type="ECO:0000256" key="2">
    <source>
        <dbReference type="ARBA" id="ARBA00022840"/>
    </source>
</evidence>
<feature type="coiled-coil region" evidence="6">
    <location>
        <begin position="279"/>
        <end position="310"/>
    </location>
</feature>
<dbReference type="Pfam" id="PF02954">
    <property type="entry name" value="HTH_8"/>
    <property type="match status" value="1"/>
</dbReference>
<dbReference type="GO" id="GO:0006355">
    <property type="term" value="P:regulation of DNA-templated transcription"/>
    <property type="evidence" value="ECO:0007669"/>
    <property type="project" value="InterPro"/>
</dbReference>
<dbReference type="Pfam" id="PF00989">
    <property type="entry name" value="PAS"/>
    <property type="match status" value="1"/>
</dbReference>